<reference evidence="2 3" key="1">
    <citation type="submission" date="2014-11" db="EMBL/GenBank/DDBJ databases">
        <title>Draft Genome Sequences of Paenibacillus polymyxa NRRL B-30509 and Paenibacillus terrae NRRL B-30644, Strains from a Poultry Environment that Produce Tridecaptin A and Paenicidins.</title>
        <authorList>
            <person name="van Belkum M.J."/>
            <person name="Lohans C.T."/>
            <person name="Vederas J.C."/>
        </authorList>
    </citation>
    <scope>NUCLEOTIDE SEQUENCE [LARGE SCALE GENOMIC DNA]</scope>
    <source>
        <strain evidence="2 3">NRRL B-30644</strain>
    </source>
</reference>
<evidence type="ECO:0000259" key="1">
    <source>
        <dbReference type="Pfam" id="PF01408"/>
    </source>
</evidence>
<organism evidence="2 3">
    <name type="scientific">Paenibacillus terrae</name>
    <dbReference type="NCBI Taxonomy" id="159743"/>
    <lineage>
        <taxon>Bacteria</taxon>
        <taxon>Bacillati</taxon>
        <taxon>Bacillota</taxon>
        <taxon>Bacilli</taxon>
        <taxon>Bacillales</taxon>
        <taxon>Paenibacillaceae</taxon>
        <taxon>Paenibacillus</taxon>
    </lineage>
</organism>
<evidence type="ECO:0000313" key="3">
    <source>
        <dbReference type="Proteomes" id="UP000032534"/>
    </source>
</evidence>
<dbReference type="GO" id="GO:0000166">
    <property type="term" value="F:nucleotide binding"/>
    <property type="evidence" value="ECO:0007669"/>
    <property type="project" value="InterPro"/>
</dbReference>
<dbReference type="InterPro" id="IPR000683">
    <property type="entry name" value="Gfo/Idh/MocA-like_OxRdtase_N"/>
</dbReference>
<dbReference type="PATRIC" id="fig|159743.3.peg.3"/>
<dbReference type="Pfam" id="PF01408">
    <property type="entry name" value="GFO_IDH_MocA"/>
    <property type="match status" value="1"/>
</dbReference>
<dbReference type="InterPro" id="IPR036291">
    <property type="entry name" value="NAD(P)-bd_dom_sf"/>
</dbReference>
<dbReference type="OrthoDB" id="9815825at2"/>
<proteinExistence type="predicted"/>
<dbReference type="PANTHER" id="PTHR43377">
    <property type="entry name" value="BILIVERDIN REDUCTASE A"/>
    <property type="match status" value="1"/>
</dbReference>
<dbReference type="Gene3D" id="3.40.50.720">
    <property type="entry name" value="NAD(P)-binding Rossmann-like Domain"/>
    <property type="match status" value="1"/>
</dbReference>
<dbReference type="Proteomes" id="UP000032534">
    <property type="component" value="Unassembled WGS sequence"/>
</dbReference>
<accession>A0A0D7XB15</accession>
<dbReference type="RefSeq" id="WP_044644182.1">
    <property type="nucleotide sequence ID" value="NZ_JTHP01000001.1"/>
</dbReference>
<dbReference type="Gene3D" id="3.30.360.10">
    <property type="entry name" value="Dihydrodipicolinate Reductase, domain 2"/>
    <property type="match status" value="1"/>
</dbReference>
<gene>
    <name evidence="2" type="ORF">QD47_00015</name>
</gene>
<feature type="domain" description="Gfo/Idh/MocA-like oxidoreductase N-terminal" evidence="1">
    <location>
        <begin position="2"/>
        <end position="118"/>
    </location>
</feature>
<dbReference type="AlphaFoldDB" id="A0A0D7XB15"/>
<dbReference type="SUPFAM" id="SSF51735">
    <property type="entry name" value="NAD(P)-binding Rossmann-fold domains"/>
    <property type="match status" value="1"/>
</dbReference>
<keyword evidence="3" id="KW-1185">Reference proteome</keyword>
<evidence type="ECO:0000313" key="2">
    <source>
        <dbReference type="EMBL" id="KJD47387.1"/>
    </source>
</evidence>
<name>A0A0D7XB15_9BACL</name>
<sequence length="315" mass="35678">MMNIGILGTGFGSYHASLLNNHAQVNRIVVYGRNETKLHKLKKELNVEVTQNIEDILLDPFIDIVDICLPSHAHRSHAVDALKHGKHVFCETPVCLNLEDALLIQQAEQQYGKKVLVNQFIKFDPAYTFLYEAHRQQKYGKLISLSLKRETPPLWGNLGLSSIPTQFMIHELDLLTWLLGPSDLCTVWGTEVVNPEQAQVRAYFQHQDTFTEVIASSHMPGGYPFTVAYEAYFEKAKLVFHESDENDLIPTALYEYTASGQQKINLESVNPYEKSLEHALECFGGHSECQIPLESAVQSLELAIQIQNRLGQTQR</sequence>
<dbReference type="PANTHER" id="PTHR43377:SF1">
    <property type="entry name" value="BILIVERDIN REDUCTASE A"/>
    <property type="match status" value="1"/>
</dbReference>
<comment type="caution">
    <text evidence="2">The sequence shown here is derived from an EMBL/GenBank/DDBJ whole genome shotgun (WGS) entry which is preliminary data.</text>
</comment>
<dbReference type="InterPro" id="IPR051450">
    <property type="entry name" value="Gfo/Idh/MocA_Oxidoreductases"/>
</dbReference>
<protein>
    <submittedName>
        <fullName evidence="2">Dehydrogenase</fullName>
    </submittedName>
</protein>
<dbReference type="EMBL" id="JTHP01000001">
    <property type="protein sequence ID" value="KJD47387.1"/>
    <property type="molecule type" value="Genomic_DNA"/>
</dbReference>